<evidence type="ECO:0000256" key="1">
    <source>
        <dbReference type="SAM" id="Coils"/>
    </source>
</evidence>
<accession>A0ABV7ZWS7</accession>
<feature type="region of interest" description="Disordered" evidence="2">
    <location>
        <begin position="1"/>
        <end position="41"/>
    </location>
</feature>
<name>A0ABV7ZWS7_9GAMM</name>
<organism evidence="4 5">
    <name type="scientific">Saccharospirillum mangrovi</name>
    <dbReference type="NCBI Taxonomy" id="2161747"/>
    <lineage>
        <taxon>Bacteria</taxon>
        <taxon>Pseudomonadati</taxon>
        <taxon>Pseudomonadota</taxon>
        <taxon>Gammaproteobacteria</taxon>
        <taxon>Oceanospirillales</taxon>
        <taxon>Saccharospirillaceae</taxon>
        <taxon>Saccharospirillum</taxon>
    </lineage>
</organism>
<dbReference type="InterPro" id="IPR007470">
    <property type="entry name" value="HemX"/>
</dbReference>
<comment type="caution">
    <text evidence="4">The sequence shown here is derived from an EMBL/GenBank/DDBJ whole genome shotgun (WGS) entry which is preliminary data.</text>
</comment>
<keyword evidence="4" id="KW-0808">Transferase</keyword>
<feature type="transmembrane region" description="Helical" evidence="3">
    <location>
        <begin position="47"/>
        <end position="68"/>
    </location>
</feature>
<evidence type="ECO:0000256" key="2">
    <source>
        <dbReference type="SAM" id="MobiDB-lite"/>
    </source>
</evidence>
<dbReference type="RefSeq" id="WP_380694134.1">
    <property type="nucleotide sequence ID" value="NZ_JBHRYR010000002.1"/>
</dbReference>
<protein>
    <submittedName>
        <fullName evidence="4">Uroporphyrinogen-III C-methyltransferase</fullName>
        <ecNumber evidence="4">2.1.1.107</ecNumber>
    </submittedName>
</protein>
<keyword evidence="3" id="KW-0472">Membrane</keyword>
<feature type="coiled-coil region" evidence="1">
    <location>
        <begin position="78"/>
        <end position="133"/>
    </location>
</feature>
<keyword evidence="3" id="KW-1133">Transmembrane helix</keyword>
<dbReference type="EC" id="2.1.1.107" evidence="4"/>
<reference evidence="5" key="1">
    <citation type="journal article" date="2019" name="Int. J. Syst. Evol. Microbiol.">
        <title>The Global Catalogue of Microorganisms (GCM) 10K type strain sequencing project: providing services to taxonomists for standard genome sequencing and annotation.</title>
        <authorList>
            <consortium name="The Broad Institute Genomics Platform"/>
            <consortium name="The Broad Institute Genome Sequencing Center for Infectious Disease"/>
            <person name="Wu L."/>
            <person name="Ma J."/>
        </authorList>
    </citation>
    <scope>NUCLEOTIDE SEQUENCE [LARGE SCALE GENOMIC DNA]</scope>
    <source>
        <strain evidence="5">IBRC 10765</strain>
    </source>
</reference>
<evidence type="ECO:0000313" key="4">
    <source>
        <dbReference type="EMBL" id="MFC3852223.1"/>
    </source>
</evidence>
<keyword evidence="5" id="KW-1185">Reference proteome</keyword>
<dbReference type="GO" id="GO:0032259">
    <property type="term" value="P:methylation"/>
    <property type="evidence" value="ECO:0007669"/>
    <property type="project" value="UniProtKB-KW"/>
</dbReference>
<keyword evidence="1" id="KW-0175">Coiled coil</keyword>
<proteinExistence type="predicted"/>
<dbReference type="Pfam" id="PF04375">
    <property type="entry name" value="HemX"/>
    <property type="match status" value="1"/>
</dbReference>
<dbReference type="Proteomes" id="UP001595617">
    <property type="component" value="Unassembled WGS sequence"/>
</dbReference>
<evidence type="ECO:0000256" key="3">
    <source>
        <dbReference type="SAM" id="Phobius"/>
    </source>
</evidence>
<dbReference type="PANTHER" id="PTHR38043:SF1">
    <property type="entry name" value="PROTEIN HEMX"/>
    <property type="match status" value="1"/>
</dbReference>
<gene>
    <name evidence="4" type="ORF">ACFOOG_05180</name>
</gene>
<evidence type="ECO:0000313" key="5">
    <source>
        <dbReference type="Proteomes" id="UP001595617"/>
    </source>
</evidence>
<dbReference type="EMBL" id="JBHRYR010000002">
    <property type="protein sequence ID" value="MFC3852223.1"/>
    <property type="molecule type" value="Genomic_DNA"/>
</dbReference>
<feature type="compositionally biased region" description="Low complexity" evidence="2">
    <location>
        <begin position="1"/>
        <end position="27"/>
    </location>
</feature>
<sequence>MSAEHPPKAPKQAPAEAATTEPSAKPAMNSAPKKVASKKPTANRGRITALIGVLVLLGVLGTAGWFGWQFWQQEQQNLQANAQTLAALEQELAQQRTQWTALARRLDDQQAANQRLNETLSATQENLVNLAQQVNANDGLQTSDVIRLEVEYLLRTARYIGQVTKDTAQAMALLQQADRLLNELNEVAYLPVRAAIAQDMQALRDAPNADIDGLYFALQALEQSAVTWQWWPDRSPAPEQPVNAPEAEDALWYVALGRELRQLVTIRYRGDMTADRLPPEAFQQMHTQFRLLLQQAQVAAIQRNQTLYAASLDQAQAWFATATSQIPEARQVSDQLAQLAAQSVAAVIPDVAQGLTALQALSTTESAEDVAP</sequence>
<dbReference type="GO" id="GO:0004851">
    <property type="term" value="F:uroporphyrin-III C-methyltransferase activity"/>
    <property type="evidence" value="ECO:0007669"/>
    <property type="project" value="UniProtKB-EC"/>
</dbReference>
<keyword evidence="4" id="KW-0489">Methyltransferase</keyword>
<dbReference type="PANTHER" id="PTHR38043">
    <property type="entry name" value="PROTEIN HEMX"/>
    <property type="match status" value="1"/>
</dbReference>
<keyword evidence="3" id="KW-0812">Transmembrane</keyword>